<dbReference type="PANTHER" id="PTHR32552:SF74">
    <property type="entry name" value="HYDROXAMATE SIDEROPHORE RECEPTOR FHUE"/>
    <property type="match status" value="1"/>
</dbReference>
<keyword evidence="13" id="KW-0732">Signal</keyword>
<organism evidence="16 17">
    <name type="scientific">Frateuria aurantia (strain ATCC 33424 / DSM 6220 / KCTC 2777 / LMG 1558 / NBRC 3245 / NCIMB 13370)</name>
    <name type="common">Acetobacter aurantius</name>
    <dbReference type="NCBI Taxonomy" id="767434"/>
    <lineage>
        <taxon>Bacteria</taxon>
        <taxon>Pseudomonadati</taxon>
        <taxon>Pseudomonadota</taxon>
        <taxon>Gammaproteobacteria</taxon>
        <taxon>Lysobacterales</taxon>
        <taxon>Rhodanobacteraceae</taxon>
        <taxon>Frateuria</taxon>
    </lineage>
</organism>
<keyword evidence="9 10" id="KW-0998">Cell outer membrane</keyword>
<dbReference type="CDD" id="cd01347">
    <property type="entry name" value="ligand_gated_channel"/>
    <property type="match status" value="1"/>
</dbReference>
<dbReference type="STRING" id="767434.Fraau_0754"/>
<evidence type="ECO:0000256" key="7">
    <source>
        <dbReference type="ARBA" id="ARBA00023136"/>
    </source>
</evidence>
<dbReference type="KEGG" id="fau:Fraau_0754"/>
<reference evidence="16" key="1">
    <citation type="submission" date="2012-02" db="EMBL/GenBank/DDBJ databases">
        <title>The complete genome of Frateuria aurantia DSM 6220.</title>
        <authorList>
            <consortium name="US DOE Joint Genome Institute (JGI-PGF)"/>
            <person name="Lucas S."/>
            <person name="Copeland A."/>
            <person name="Lapidus A."/>
            <person name="Glavina del Rio T."/>
            <person name="Dalin E."/>
            <person name="Tice H."/>
            <person name="Bruce D."/>
            <person name="Goodwin L."/>
            <person name="Pitluck S."/>
            <person name="Peters L."/>
            <person name="Ovchinnikova G."/>
            <person name="Teshima H."/>
            <person name="Kyrpides N."/>
            <person name="Mavromatis K."/>
            <person name="Ivanova N."/>
            <person name="Brettin T."/>
            <person name="Detter J.C."/>
            <person name="Han C."/>
            <person name="Larimer F."/>
            <person name="Land M."/>
            <person name="Hauser L."/>
            <person name="Markowitz V."/>
            <person name="Cheng J.-F."/>
            <person name="Hugenholtz P."/>
            <person name="Woyke T."/>
            <person name="Wu D."/>
            <person name="Brambilla E."/>
            <person name="Klenk H.-P."/>
            <person name="Eisen J.A."/>
        </authorList>
    </citation>
    <scope>NUCLEOTIDE SEQUENCE</scope>
    <source>
        <strain evidence="16">DSM 6220</strain>
    </source>
</reference>
<dbReference type="RefSeq" id="WP_014402232.1">
    <property type="nucleotide sequence ID" value="NC_017033.1"/>
</dbReference>
<evidence type="ECO:0000256" key="5">
    <source>
        <dbReference type="ARBA" id="ARBA00022692"/>
    </source>
</evidence>
<dbReference type="InterPro" id="IPR010105">
    <property type="entry name" value="TonB_sidphr_rcpt"/>
</dbReference>
<evidence type="ECO:0000256" key="2">
    <source>
        <dbReference type="ARBA" id="ARBA00009810"/>
    </source>
</evidence>
<evidence type="ECO:0000313" key="16">
    <source>
        <dbReference type="EMBL" id="AFC85226.1"/>
    </source>
</evidence>
<feature type="domain" description="TonB-dependent receptor plug" evidence="15">
    <location>
        <begin position="104"/>
        <end position="205"/>
    </location>
</feature>
<dbReference type="Gene3D" id="2.170.130.10">
    <property type="entry name" value="TonB-dependent receptor, plug domain"/>
    <property type="match status" value="1"/>
</dbReference>
<evidence type="ECO:0000256" key="11">
    <source>
        <dbReference type="RuleBase" id="RU003357"/>
    </source>
</evidence>
<comment type="similarity">
    <text evidence="2 10 11">Belongs to the TonB-dependent receptor family.</text>
</comment>
<dbReference type="NCBIfam" id="TIGR01783">
    <property type="entry name" value="TonB-siderophor"/>
    <property type="match status" value="1"/>
</dbReference>
<keyword evidence="5 10" id="KW-0812">Transmembrane</keyword>
<dbReference type="InterPro" id="IPR037066">
    <property type="entry name" value="Plug_dom_sf"/>
</dbReference>
<protein>
    <submittedName>
        <fullName evidence="16">TonB-dependent siderophore receptor</fullName>
    </submittedName>
</protein>
<dbReference type="Pfam" id="PF00593">
    <property type="entry name" value="TonB_dep_Rec_b-barrel"/>
    <property type="match status" value="1"/>
</dbReference>
<gene>
    <name evidence="16" type="ordered locus">Fraau_0754</name>
</gene>
<name>H8KZC2_FRAAD</name>
<keyword evidence="17" id="KW-1185">Reference proteome</keyword>
<proteinExistence type="inferred from homology"/>
<evidence type="ECO:0000256" key="8">
    <source>
        <dbReference type="ARBA" id="ARBA00023170"/>
    </source>
</evidence>
<evidence type="ECO:0000313" key="17">
    <source>
        <dbReference type="Proteomes" id="UP000005234"/>
    </source>
</evidence>
<dbReference type="InterPro" id="IPR012910">
    <property type="entry name" value="Plug_dom"/>
</dbReference>
<dbReference type="Proteomes" id="UP000005234">
    <property type="component" value="Chromosome"/>
</dbReference>
<dbReference type="GO" id="GO:0038023">
    <property type="term" value="F:signaling receptor activity"/>
    <property type="evidence" value="ECO:0007669"/>
    <property type="project" value="InterPro"/>
</dbReference>
<feature type="region of interest" description="Disordered" evidence="12">
    <location>
        <begin position="33"/>
        <end position="67"/>
    </location>
</feature>
<evidence type="ECO:0000256" key="3">
    <source>
        <dbReference type="ARBA" id="ARBA00022448"/>
    </source>
</evidence>
<accession>H8KZC2</accession>
<dbReference type="AlphaFoldDB" id="H8KZC2"/>
<keyword evidence="3 10" id="KW-0813">Transport</keyword>
<feature type="domain" description="TonB-dependent receptor-like beta-barrel" evidence="14">
    <location>
        <begin position="351"/>
        <end position="759"/>
    </location>
</feature>
<evidence type="ECO:0000256" key="6">
    <source>
        <dbReference type="ARBA" id="ARBA00023077"/>
    </source>
</evidence>
<keyword evidence="7 10" id="KW-0472">Membrane</keyword>
<dbReference type="EMBL" id="CP003350">
    <property type="protein sequence ID" value="AFC85226.1"/>
    <property type="molecule type" value="Genomic_DNA"/>
</dbReference>
<dbReference type="InterPro" id="IPR000531">
    <property type="entry name" value="Beta-barrel_TonB"/>
</dbReference>
<dbReference type="GO" id="GO:0015891">
    <property type="term" value="P:siderophore transport"/>
    <property type="evidence" value="ECO:0007669"/>
    <property type="project" value="InterPro"/>
</dbReference>
<evidence type="ECO:0000256" key="4">
    <source>
        <dbReference type="ARBA" id="ARBA00022452"/>
    </source>
</evidence>
<sequence length="791" mass="86203">MNLVSACRDLGSFRRQVLFCALASLLPISAQATTAQPSEKQDAGSPRHGRHDHERHGRARLGPEGHASARRKVTALGAVTVHGVDNHSYTIPSTPTSTGMDLSLRQTPQTIVVMTRQQLDDENVQTMSDVLAAAPGVTSFSQDNAGRTTYRARGFNITNYRIDGMLVDGTASMSGGASAFNMDLYDNVQIVMGANGLMGGTGDPSATIYMARKLPTRQFSLNASATMGSWDKKRAMIDLNTPLTKDGRIRSRLVISDENSGTFRDRESVRRLGVMGSVAADLTSSTTLTLGVQYERTRNNGSSWGTNVPIWYADGSRTHLRRGTNPVANWSVAERNTTTWFGSLVQQLPGDWHASLSFSQSHGGAYNNIGIAKINNAAKNVGGYAGFWNQDGTGAYLNALHAEYADTRTNIDLNASGPLQLFGRTHQLIFGFSGYKDDETTYTFNAGNCNIAGVKPYSGCQYRATGLPIDNWQTWNGSYPGFNTYRTNARSLDTTMNYGFYMAGHFNLADHLNLILGGRISNYRTQTTTYSLANVGTRSPASGNTQVWTPYAGLLYDVDRHHTLYVSYTSIFSPQGDLRDASNQLLAPVNGVSYEGGIKGEYFHGNLNTSVAYFKNKQNNVAESTGLTNLDTGQGIYRSVNGVQSQGVDIEATGRIGRGWNISGGYTYVQTTGLSYRQDPRNLFKVFSTYTLPGALRHLTVGGGVTMQGTTQWTVNPGRPLGNGKYDASNITLGGYTTLNLMARYDVSRRLQLVLNVANATSKVYYTQFGFYDGLIYGTPRSANLSVRFKL</sequence>
<feature type="signal peptide" evidence="13">
    <location>
        <begin position="1"/>
        <end position="32"/>
    </location>
</feature>
<dbReference type="HOGENOM" id="CLU_008287_9_3_6"/>
<evidence type="ECO:0000259" key="15">
    <source>
        <dbReference type="Pfam" id="PF07715"/>
    </source>
</evidence>
<evidence type="ECO:0000256" key="10">
    <source>
        <dbReference type="PROSITE-ProRule" id="PRU01360"/>
    </source>
</evidence>
<feature type="chain" id="PRO_5003613348" evidence="13">
    <location>
        <begin position="33"/>
        <end position="791"/>
    </location>
</feature>
<comment type="subcellular location">
    <subcellularLocation>
        <location evidence="1 10">Cell outer membrane</location>
        <topology evidence="1 10">Multi-pass membrane protein</topology>
    </subcellularLocation>
</comment>
<keyword evidence="4 10" id="KW-1134">Transmembrane beta strand</keyword>
<dbReference type="PROSITE" id="PS52016">
    <property type="entry name" value="TONB_DEPENDENT_REC_3"/>
    <property type="match status" value="1"/>
</dbReference>
<keyword evidence="8 16" id="KW-0675">Receptor</keyword>
<dbReference type="SUPFAM" id="SSF56935">
    <property type="entry name" value="Porins"/>
    <property type="match status" value="1"/>
</dbReference>
<dbReference type="GO" id="GO:0009279">
    <property type="term" value="C:cell outer membrane"/>
    <property type="evidence" value="ECO:0007669"/>
    <property type="project" value="UniProtKB-SubCell"/>
</dbReference>
<evidence type="ECO:0000256" key="9">
    <source>
        <dbReference type="ARBA" id="ARBA00023237"/>
    </source>
</evidence>
<evidence type="ECO:0000256" key="1">
    <source>
        <dbReference type="ARBA" id="ARBA00004571"/>
    </source>
</evidence>
<dbReference type="PANTHER" id="PTHR32552">
    <property type="entry name" value="FERRICHROME IRON RECEPTOR-RELATED"/>
    <property type="match status" value="1"/>
</dbReference>
<dbReference type="InterPro" id="IPR039426">
    <property type="entry name" value="TonB-dep_rcpt-like"/>
</dbReference>
<dbReference type="InterPro" id="IPR036942">
    <property type="entry name" value="Beta-barrel_TonB_sf"/>
</dbReference>
<keyword evidence="6 11" id="KW-0798">TonB box</keyword>
<dbReference type="Gene3D" id="2.40.170.20">
    <property type="entry name" value="TonB-dependent receptor, beta-barrel domain"/>
    <property type="match status" value="1"/>
</dbReference>
<dbReference type="Pfam" id="PF07715">
    <property type="entry name" value="Plug"/>
    <property type="match status" value="1"/>
</dbReference>
<dbReference type="eggNOG" id="COG4773">
    <property type="taxonomic scope" value="Bacteria"/>
</dbReference>
<evidence type="ECO:0000256" key="12">
    <source>
        <dbReference type="SAM" id="MobiDB-lite"/>
    </source>
</evidence>
<evidence type="ECO:0000256" key="13">
    <source>
        <dbReference type="SAM" id="SignalP"/>
    </source>
</evidence>
<evidence type="ECO:0000259" key="14">
    <source>
        <dbReference type="Pfam" id="PF00593"/>
    </source>
</evidence>
<dbReference type="GO" id="GO:0015344">
    <property type="term" value="F:siderophore uptake transmembrane transporter activity"/>
    <property type="evidence" value="ECO:0007669"/>
    <property type="project" value="TreeGrafter"/>
</dbReference>